<evidence type="ECO:0000313" key="3">
    <source>
        <dbReference type="Proteomes" id="UP000054422"/>
    </source>
</evidence>
<dbReference type="RefSeq" id="WP_035887613.1">
    <property type="nucleotide sequence ID" value="NZ_JNCF01000008.1"/>
</dbReference>
<gene>
    <name evidence="2" type="ORF">EP47_06970</name>
</gene>
<keyword evidence="1" id="KW-0472">Membrane</keyword>
<evidence type="ECO:0000313" key="2">
    <source>
        <dbReference type="EMBL" id="KGP63875.1"/>
    </source>
</evidence>
<name>A0A0A2SRZ1_9GAMM</name>
<dbReference type="OrthoDB" id="5653628at2"/>
<feature type="transmembrane region" description="Helical" evidence="1">
    <location>
        <begin position="91"/>
        <end position="112"/>
    </location>
</feature>
<keyword evidence="3" id="KW-1185">Reference proteome</keyword>
<protein>
    <submittedName>
        <fullName evidence="2">Membrane protein</fullName>
    </submittedName>
</protein>
<keyword evidence="1" id="KW-0812">Transmembrane</keyword>
<reference evidence="2 3" key="1">
    <citation type="submission" date="2014-05" db="EMBL/GenBank/DDBJ databases">
        <authorList>
            <person name="Rizzardi K."/>
            <person name="Winiecka-Krusnell J."/>
            <person name="Ramliden M."/>
            <person name="Alm E."/>
            <person name="Andersson S."/>
            <person name="Byfors S."/>
        </authorList>
    </citation>
    <scope>NUCLEOTIDE SEQUENCE [LARGE SCALE GENOMIC DNA]</scope>
    <source>
        <strain evidence="2 3">LEGN</strain>
    </source>
</reference>
<organism evidence="2 3">
    <name type="scientific">Legionella norrlandica</name>
    <dbReference type="NCBI Taxonomy" id="1498499"/>
    <lineage>
        <taxon>Bacteria</taxon>
        <taxon>Pseudomonadati</taxon>
        <taxon>Pseudomonadota</taxon>
        <taxon>Gammaproteobacteria</taxon>
        <taxon>Legionellales</taxon>
        <taxon>Legionellaceae</taxon>
        <taxon>Legionella</taxon>
    </lineage>
</organism>
<comment type="caution">
    <text evidence="2">The sequence shown here is derived from an EMBL/GenBank/DDBJ whole genome shotgun (WGS) entry which is preliminary data.</text>
</comment>
<feature type="transmembrane region" description="Helical" evidence="1">
    <location>
        <begin position="26"/>
        <end position="46"/>
    </location>
</feature>
<feature type="transmembrane region" description="Helical" evidence="1">
    <location>
        <begin position="58"/>
        <end position="79"/>
    </location>
</feature>
<dbReference type="AlphaFoldDB" id="A0A0A2SRZ1"/>
<dbReference type="Proteomes" id="UP000054422">
    <property type="component" value="Unassembled WGS sequence"/>
</dbReference>
<dbReference type="EMBL" id="JNCF01000008">
    <property type="protein sequence ID" value="KGP63875.1"/>
    <property type="molecule type" value="Genomic_DNA"/>
</dbReference>
<dbReference type="STRING" id="1498499.EP47_06970"/>
<evidence type="ECO:0000256" key="1">
    <source>
        <dbReference type="SAM" id="Phobius"/>
    </source>
</evidence>
<accession>A0A0A2SRZ1</accession>
<feature type="transmembrane region" description="Helical" evidence="1">
    <location>
        <begin position="124"/>
        <end position="152"/>
    </location>
</feature>
<keyword evidence="1" id="KW-1133">Transmembrane helix</keyword>
<feature type="transmembrane region" description="Helical" evidence="1">
    <location>
        <begin position="164"/>
        <end position="181"/>
    </location>
</feature>
<sequence>MDTLKLLFSYYWRLSLLKETPENSPYSISLLVLAAILFVIILIIQWSLAELDFSHDWLLSLMMAVSLNLSFILYTYWILRFRNFTARFVQTVTCLFIVYIIIHVLATPLFLIDPYLSAVSIKKPIFLLIAMIYLFITLGLSIWQFIITAHIYRFALDTTPVKSVLAAFGLVAVNILTISFWR</sequence>
<proteinExistence type="predicted"/>